<feature type="domain" description="CoA-binding" evidence="1">
    <location>
        <begin position="205"/>
        <end position="302"/>
    </location>
</feature>
<dbReference type="InterPro" id="IPR032875">
    <property type="entry name" value="Succ_CoA_lig_flav_dom"/>
</dbReference>
<organism evidence="2 3">
    <name type="scientific">Amphritea balenae</name>
    <dbReference type="NCBI Taxonomy" id="452629"/>
    <lineage>
        <taxon>Bacteria</taxon>
        <taxon>Pseudomonadati</taxon>
        <taxon>Pseudomonadota</taxon>
        <taxon>Gammaproteobacteria</taxon>
        <taxon>Oceanospirillales</taxon>
        <taxon>Oceanospirillaceae</taxon>
        <taxon>Amphritea</taxon>
    </lineage>
</organism>
<dbReference type="PANTHER" id="PTHR42793">
    <property type="entry name" value="COA BINDING DOMAIN CONTAINING PROTEIN"/>
    <property type="match status" value="1"/>
</dbReference>
<sequence length="697" mass="74652">MIKTTSAVAKTNTAIDLQKTVLLLQKAASEQRYTLSQNELSELVSALGFGLLAAVGPSSGVTLNHNLSMNIAYTREFGMVLSVGLEGAAQAEFAQRFAKGEAIVHASTALTSVDDFFALFKRSLAYTQLAGAVSDQLLMDQFAVMIEVANHFSPDNALAPFVLERLEVSPMAPMDGQLTPMGGHCSFTQPIKVLAPRPIKKIDKLLHPESIGIIGVSASKMNFGRIILKNLLGSGYSADKMTIIRPGESQIDGVRCVESLASLESRLDLFVVAIAADGVFELVDQIIDLDIAESVMLVPGGLGETETSRAAAAAMNQRINAAHLKENGGPVFLGGNCLGVVSHPGQYDSWFIPRERLPKPQKKAQRHSALISQSGAFMVTLLSKNPWLDPAYMTALGNQSDISHGDMLNYYVDQDAIDTIGVYIEGFKDLDGLAFADAVRRAVRKGKQVVVYKAGRTASGQASALGHTASIAGDYSLCETILAQAGAMVAADFTEFDDLFYIASCLHDKTLAGVRVAGVSGAGFETVGMADSIVAGRFALEMAAIKPETQQRLEDILIAKRLDALMEVRNPIDINPGADDEAHVQCTQAFAEADNVDAVVVGLDPLSPMMRTLVRSSRAGFDLKDEASVVQLLPKLVAEQDKPIIGIVDGGTLYDPMVEKLMDQGVCVFRSCGRGMQALARYTQARLYSVRIQGLDS</sequence>
<dbReference type="InterPro" id="IPR016102">
    <property type="entry name" value="Succinyl-CoA_synth-like"/>
</dbReference>
<dbReference type="AlphaFoldDB" id="A0A3P1SMB2"/>
<dbReference type="Gene3D" id="3.40.50.261">
    <property type="entry name" value="Succinyl-CoA synthetase domains"/>
    <property type="match status" value="2"/>
</dbReference>
<dbReference type="Pfam" id="PF13607">
    <property type="entry name" value="Succ_CoA_lig"/>
    <property type="match status" value="1"/>
</dbReference>
<dbReference type="RefSeq" id="WP_124927149.1">
    <property type="nucleotide sequence ID" value="NZ_BMOH01000003.1"/>
</dbReference>
<evidence type="ECO:0000259" key="1">
    <source>
        <dbReference type="SMART" id="SM00881"/>
    </source>
</evidence>
<reference evidence="2 3" key="1">
    <citation type="submission" date="2018-11" db="EMBL/GenBank/DDBJ databases">
        <title>The draft genome sequence of Amphritea balenae JAMM 1525T.</title>
        <authorList>
            <person name="Fang Z."/>
            <person name="Zhang Y."/>
            <person name="Han X."/>
        </authorList>
    </citation>
    <scope>NUCLEOTIDE SEQUENCE [LARGE SCALE GENOMIC DNA]</scope>
    <source>
        <strain evidence="2 3">JAMM 1525</strain>
    </source>
</reference>
<evidence type="ECO:0000313" key="2">
    <source>
        <dbReference type="EMBL" id="RRC98054.1"/>
    </source>
</evidence>
<dbReference type="SMART" id="SM00881">
    <property type="entry name" value="CoA_binding"/>
    <property type="match status" value="1"/>
</dbReference>
<proteinExistence type="predicted"/>
<dbReference type="SUPFAM" id="SSF52210">
    <property type="entry name" value="Succinyl-CoA synthetase domains"/>
    <property type="match status" value="2"/>
</dbReference>
<dbReference type="EMBL" id="RQXV01000009">
    <property type="protein sequence ID" value="RRC98054.1"/>
    <property type="molecule type" value="Genomic_DNA"/>
</dbReference>
<dbReference type="Gene3D" id="3.40.50.720">
    <property type="entry name" value="NAD(P)-binding Rossmann-like Domain"/>
    <property type="match status" value="1"/>
</dbReference>
<dbReference type="PANTHER" id="PTHR42793:SF1">
    <property type="entry name" value="PEPTIDYL-LYSINE N-ACETYLTRANSFERASE PATZ"/>
    <property type="match status" value="1"/>
</dbReference>
<dbReference type="InterPro" id="IPR036291">
    <property type="entry name" value="NAD(P)-bd_dom_sf"/>
</dbReference>
<protein>
    <submittedName>
        <fullName evidence="2">CoA-binding protein</fullName>
    </submittedName>
</protein>
<comment type="caution">
    <text evidence="2">The sequence shown here is derived from an EMBL/GenBank/DDBJ whole genome shotgun (WGS) entry which is preliminary data.</text>
</comment>
<dbReference type="InterPro" id="IPR003781">
    <property type="entry name" value="CoA-bd"/>
</dbReference>
<dbReference type="Pfam" id="PF13380">
    <property type="entry name" value="CoA_binding_2"/>
    <property type="match status" value="1"/>
</dbReference>
<name>A0A3P1SMB2_9GAMM</name>
<dbReference type="OrthoDB" id="9807426at2"/>
<keyword evidence="3" id="KW-1185">Reference proteome</keyword>
<dbReference type="Proteomes" id="UP000267535">
    <property type="component" value="Unassembled WGS sequence"/>
</dbReference>
<accession>A0A3P1SMB2</accession>
<evidence type="ECO:0000313" key="3">
    <source>
        <dbReference type="Proteomes" id="UP000267535"/>
    </source>
</evidence>
<gene>
    <name evidence="2" type="ORF">EHS89_15895</name>
</gene>
<dbReference type="SUPFAM" id="SSF51735">
    <property type="entry name" value="NAD(P)-binding Rossmann-fold domains"/>
    <property type="match status" value="1"/>
</dbReference>